<feature type="domain" description="Secretion system C-terminal sorting" evidence="1">
    <location>
        <begin position="62"/>
        <end position="127"/>
    </location>
</feature>
<sequence>MATTGDETTYITGSFGGRADFGPFVLDSTATAQPTLFVAKLGATTALATGTAAPVSSPQLRVYPNPTAGAGVDIALTAAPVEAYELRVLNALGQLVFRQASAAGTTQWQLPTTSFSPGLYQVQVLGASSRWAQLLLVR</sequence>
<dbReference type="InterPro" id="IPR026444">
    <property type="entry name" value="Secre_tail"/>
</dbReference>
<evidence type="ECO:0000313" key="3">
    <source>
        <dbReference type="Proteomes" id="UP000441336"/>
    </source>
</evidence>
<dbReference type="EMBL" id="WQKZ01000007">
    <property type="protein sequence ID" value="MVN78864.1"/>
    <property type="molecule type" value="Genomic_DNA"/>
</dbReference>
<evidence type="ECO:0000259" key="1">
    <source>
        <dbReference type="Pfam" id="PF18962"/>
    </source>
</evidence>
<dbReference type="Proteomes" id="UP000441336">
    <property type="component" value="Unassembled WGS sequence"/>
</dbReference>
<protein>
    <submittedName>
        <fullName evidence="2">T9SS type A sorting domain-containing protein</fullName>
    </submittedName>
</protein>
<evidence type="ECO:0000313" key="2">
    <source>
        <dbReference type="EMBL" id="MVN78864.1"/>
    </source>
</evidence>
<gene>
    <name evidence="2" type="ORF">GO988_21240</name>
</gene>
<reference evidence="2 3" key="1">
    <citation type="submission" date="2019-12" db="EMBL/GenBank/DDBJ databases">
        <title>Hymenobacter sp. HMF4947 Genome sequencing and assembly.</title>
        <authorList>
            <person name="Kang H."/>
            <person name="Cha I."/>
            <person name="Kim H."/>
            <person name="Joh K."/>
        </authorList>
    </citation>
    <scope>NUCLEOTIDE SEQUENCE [LARGE SCALE GENOMIC DNA]</scope>
    <source>
        <strain evidence="2 3">HMF4947</strain>
    </source>
</reference>
<dbReference type="NCBIfam" id="TIGR04183">
    <property type="entry name" value="Por_Secre_tail"/>
    <property type="match status" value="1"/>
</dbReference>
<accession>A0A7K1TKC5</accession>
<proteinExistence type="predicted"/>
<dbReference type="Pfam" id="PF18962">
    <property type="entry name" value="Por_Secre_tail"/>
    <property type="match status" value="1"/>
</dbReference>
<organism evidence="2 3">
    <name type="scientific">Hymenobacter ginkgonis</name>
    <dbReference type="NCBI Taxonomy" id="2682976"/>
    <lineage>
        <taxon>Bacteria</taxon>
        <taxon>Pseudomonadati</taxon>
        <taxon>Bacteroidota</taxon>
        <taxon>Cytophagia</taxon>
        <taxon>Cytophagales</taxon>
        <taxon>Hymenobacteraceae</taxon>
        <taxon>Hymenobacter</taxon>
    </lineage>
</organism>
<keyword evidence="3" id="KW-1185">Reference proteome</keyword>
<comment type="caution">
    <text evidence="2">The sequence shown here is derived from an EMBL/GenBank/DDBJ whole genome shotgun (WGS) entry which is preliminary data.</text>
</comment>
<name>A0A7K1TKC5_9BACT</name>
<dbReference type="AlphaFoldDB" id="A0A7K1TKC5"/>